<dbReference type="GO" id="GO:0044781">
    <property type="term" value="P:bacterial-type flagellum organization"/>
    <property type="evidence" value="ECO:0007669"/>
    <property type="project" value="InterPro"/>
</dbReference>
<dbReference type="OrthoDB" id="9808944at2"/>
<dbReference type="AlphaFoldDB" id="A0A1I4GIN5"/>
<proteinExistence type="predicted"/>
<dbReference type="STRING" id="195913.SAMN04488004_11326"/>
<name>A0A1I4GIN5_9RHOB</name>
<dbReference type="NCBIfam" id="NF009435">
    <property type="entry name" value="PRK12794.1"/>
    <property type="match status" value="1"/>
</dbReference>
<accession>A0A1I4GIN5</accession>
<dbReference type="InterPro" id="IPR010845">
    <property type="entry name" value="FlaF"/>
</dbReference>
<dbReference type="EMBL" id="FOTF01000013">
    <property type="protein sequence ID" value="SFL29934.1"/>
    <property type="molecule type" value="Genomic_DNA"/>
</dbReference>
<dbReference type="RefSeq" id="WP_090189976.1">
    <property type="nucleotide sequence ID" value="NZ_CAXIDI010000011.1"/>
</dbReference>
<protein>
    <submittedName>
        <fullName evidence="1">Flagellar protein FlaF</fullName>
    </submittedName>
</protein>
<sequence length="134" mass="14517">MSLAAYKKTIRESETPRQIERRILSRVTHDLTQRGQGFDAAVDTKDRLAILAGGLRDALSENQQFWAALRYDLAEPANAMPDTLKASLISIGLWVDRQTSALMAGQGRLSGLIEVNVNIAAGLSGQAAPAVREV</sequence>
<keyword evidence="1" id="KW-0966">Cell projection</keyword>
<keyword evidence="1" id="KW-0969">Cilium</keyword>
<reference evidence="1 2" key="1">
    <citation type="submission" date="2016-10" db="EMBL/GenBank/DDBJ databases">
        <authorList>
            <person name="de Groot N.N."/>
        </authorList>
    </citation>
    <scope>NUCLEOTIDE SEQUENCE [LARGE SCALE GENOMIC DNA]</scope>
    <source>
        <strain evidence="1 2">DSM 16199</strain>
    </source>
</reference>
<dbReference type="Pfam" id="PF07309">
    <property type="entry name" value="FlaF"/>
    <property type="match status" value="1"/>
</dbReference>
<keyword evidence="1" id="KW-0282">Flagellum</keyword>
<evidence type="ECO:0000313" key="1">
    <source>
        <dbReference type="EMBL" id="SFL29934.1"/>
    </source>
</evidence>
<gene>
    <name evidence="1" type="ORF">SAMN04488004_11326</name>
</gene>
<keyword evidence="2" id="KW-1185">Reference proteome</keyword>
<organism evidence="1 2">
    <name type="scientific">Loktanella salsilacus</name>
    <dbReference type="NCBI Taxonomy" id="195913"/>
    <lineage>
        <taxon>Bacteria</taxon>
        <taxon>Pseudomonadati</taxon>
        <taxon>Pseudomonadota</taxon>
        <taxon>Alphaproteobacteria</taxon>
        <taxon>Rhodobacterales</taxon>
        <taxon>Roseobacteraceae</taxon>
        <taxon>Loktanella</taxon>
    </lineage>
</organism>
<evidence type="ECO:0000313" key="2">
    <source>
        <dbReference type="Proteomes" id="UP000199550"/>
    </source>
</evidence>
<dbReference type="Proteomes" id="UP000199550">
    <property type="component" value="Unassembled WGS sequence"/>
</dbReference>
<dbReference type="GeneID" id="97892903"/>